<dbReference type="RefSeq" id="WP_209537440.1">
    <property type="nucleotide sequence ID" value="NZ_CP053381.1"/>
</dbReference>
<dbReference type="Pfam" id="PF02104">
    <property type="entry name" value="SURF1"/>
    <property type="match status" value="1"/>
</dbReference>
<evidence type="ECO:0000256" key="4">
    <source>
        <dbReference type="ARBA" id="ARBA00022989"/>
    </source>
</evidence>
<feature type="transmembrane region" description="Helical" evidence="6">
    <location>
        <begin position="26"/>
        <end position="45"/>
    </location>
</feature>
<dbReference type="InterPro" id="IPR002994">
    <property type="entry name" value="Surf1/Shy1"/>
</dbReference>
<reference evidence="7 8" key="1">
    <citation type="journal article" date="2021" name="Front. Microbiol.">
        <title>Aerobic Denitrification and Heterotrophic Sulfur Oxidation in the Genus Halomonas Revealed by Six Novel Species Characterizations and Genome-Based Analysis.</title>
        <authorList>
            <person name="Wang L."/>
            <person name="Shao Z."/>
        </authorList>
    </citation>
    <scope>NUCLEOTIDE SEQUENCE [LARGE SCALE GENOMIC DNA]</scope>
    <source>
        <strain evidence="7 8">MCCC 1A11059</strain>
    </source>
</reference>
<organism evidence="7 8">
    <name type="scientific">Billgrantia sulfidoxydans</name>
    <dbReference type="NCBI Taxonomy" id="2733484"/>
    <lineage>
        <taxon>Bacteria</taxon>
        <taxon>Pseudomonadati</taxon>
        <taxon>Pseudomonadota</taxon>
        <taxon>Gammaproteobacteria</taxon>
        <taxon>Oceanospirillales</taxon>
        <taxon>Halomonadaceae</taxon>
        <taxon>Billgrantia</taxon>
    </lineage>
</organism>
<keyword evidence="4 6" id="KW-1133">Transmembrane helix</keyword>
<protein>
    <recommendedName>
        <fullName evidence="6">SURF1-like protein</fullName>
    </recommendedName>
</protein>
<gene>
    <name evidence="7" type="ORF">HNO51_11190</name>
</gene>
<accession>A0ABX7W6J7</accession>
<keyword evidence="8" id="KW-1185">Reference proteome</keyword>
<dbReference type="InterPro" id="IPR045214">
    <property type="entry name" value="Surf1/Surf4"/>
</dbReference>
<dbReference type="PANTHER" id="PTHR23427">
    <property type="entry name" value="SURFEIT LOCUS PROTEIN"/>
    <property type="match status" value="1"/>
</dbReference>
<evidence type="ECO:0000256" key="1">
    <source>
        <dbReference type="ARBA" id="ARBA00004370"/>
    </source>
</evidence>
<sequence>MGHSIEGQGAKAGGRPTPRLPGGRLGLWYLLWSLLVTVGLCLGLWQWERADDKRRYLARLDAAPTLESPSEMPPEGARLTLRGEYLAQETLFLDNRTHEGQLGVAVLTPLRDEAGRLWLVQRGFLPTGPSRETPTAATPAGEVRVHGRWQAAGDGPPLFGPNREGQRLQRIDLAEWDLPGGFAHPGWLHLEEGPGRLAPWWQPSVVPPGRHVGYAVQWWGLALAALAVMLIGGHRLASERRAGRDAPGSDN</sequence>
<comment type="similarity">
    <text evidence="2 6">Belongs to the SURF1 family.</text>
</comment>
<evidence type="ECO:0000313" key="7">
    <source>
        <dbReference type="EMBL" id="QTP55197.1"/>
    </source>
</evidence>
<evidence type="ECO:0000256" key="5">
    <source>
        <dbReference type="ARBA" id="ARBA00023136"/>
    </source>
</evidence>
<evidence type="ECO:0000256" key="3">
    <source>
        <dbReference type="ARBA" id="ARBA00022692"/>
    </source>
</evidence>
<proteinExistence type="inferred from homology"/>
<evidence type="ECO:0000256" key="2">
    <source>
        <dbReference type="ARBA" id="ARBA00007165"/>
    </source>
</evidence>
<dbReference type="Proteomes" id="UP000671868">
    <property type="component" value="Chromosome"/>
</dbReference>
<comment type="subcellular location">
    <subcellularLocation>
        <location evidence="6">Cell membrane</location>
        <topology evidence="6">Multi-pass membrane protein</topology>
    </subcellularLocation>
    <subcellularLocation>
        <location evidence="1">Membrane</location>
    </subcellularLocation>
</comment>
<evidence type="ECO:0000313" key="8">
    <source>
        <dbReference type="Proteomes" id="UP000671868"/>
    </source>
</evidence>
<dbReference type="PANTHER" id="PTHR23427:SF2">
    <property type="entry name" value="SURFEIT LOCUS PROTEIN 1"/>
    <property type="match status" value="1"/>
</dbReference>
<keyword evidence="5 6" id="KW-0472">Membrane</keyword>
<keyword evidence="6" id="KW-1003">Cell membrane</keyword>
<dbReference type="EMBL" id="CP053381">
    <property type="protein sequence ID" value="QTP55197.1"/>
    <property type="molecule type" value="Genomic_DNA"/>
</dbReference>
<dbReference type="CDD" id="cd06662">
    <property type="entry name" value="SURF1"/>
    <property type="match status" value="1"/>
</dbReference>
<dbReference type="PROSITE" id="PS50895">
    <property type="entry name" value="SURF1"/>
    <property type="match status" value="1"/>
</dbReference>
<name>A0ABX7W6J7_9GAMM</name>
<feature type="transmembrane region" description="Helical" evidence="6">
    <location>
        <begin position="218"/>
        <end position="237"/>
    </location>
</feature>
<evidence type="ECO:0000256" key="6">
    <source>
        <dbReference type="RuleBase" id="RU363076"/>
    </source>
</evidence>
<keyword evidence="3 6" id="KW-0812">Transmembrane</keyword>